<dbReference type="EMBL" id="CAMXCM010000002">
    <property type="protein sequence ID" value="CAI3941582.1"/>
    <property type="molecule type" value="Genomic_DNA"/>
</dbReference>
<dbReference type="AlphaFoldDB" id="A0A9W4TLU5"/>
<evidence type="ECO:0000313" key="1">
    <source>
        <dbReference type="EMBL" id="CAI3941582.1"/>
    </source>
</evidence>
<proteinExistence type="predicted"/>
<keyword evidence="4" id="KW-1185">Reference proteome</keyword>
<sequence>MYSIIGFAQAMPEKIIQGPFKTALYPNGKIYFTREDEDENAAVQTCHPISFFLEKNQNNLQQKDKIDFYEVDGECPEIKSVFFGNIHNKKYIFVMVIRNSNHPGAGMDGDFYQIYAYTKNKEGILSLDRIISGDGNLSGFDGGRDCKSYANPDGNDDCYVNYKYKTAADVKKYLKQKYH</sequence>
<dbReference type="Proteomes" id="UP001154259">
    <property type="component" value="Unassembled WGS sequence"/>
</dbReference>
<accession>A0A9W4TLU5</accession>
<comment type="caution">
    <text evidence="1">The sequence shown here is derived from an EMBL/GenBank/DDBJ whole genome shotgun (WGS) entry which is preliminary data.</text>
</comment>
<protein>
    <submittedName>
        <fullName evidence="1">Uncharacterized protein</fullName>
    </submittedName>
</protein>
<dbReference type="Proteomes" id="UP001154255">
    <property type="component" value="Unassembled WGS sequence"/>
</dbReference>
<gene>
    <name evidence="2" type="ORF">R53529_LOCUS1167</name>
    <name evidence="1" type="ORF">R53530_LOCUS1267</name>
</gene>
<dbReference type="EMBL" id="CAMXCS010000002">
    <property type="protein sequence ID" value="CAI3941908.1"/>
    <property type="molecule type" value="Genomic_DNA"/>
</dbReference>
<evidence type="ECO:0000313" key="3">
    <source>
        <dbReference type="Proteomes" id="UP001154255"/>
    </source>
</evidence>
<evidence type="ECO:0000313" key="2">
    <source>
        <dbReference type="EMBL" id="CAI3941908.1"/>
    </source>
</evidence>
<organism evidence="1 3">
    <name type="scientific">Commensalibacter communis</name>
    <dbReference type="NCBI Taxonomy" id="2972786"/>
    <lineage>
        <taxon>Bacteria</taxon>
        <taxon>Pseudomonadati</taxon>
        <taxon>Pseudomonadota</taxon>
        <taxon>Alphaproteobacteria</taxon>
        <taxon>Acetobacterales</taxon>
        <taxon>Acetobacteraceae</taxon>
    </lineage>
</organism>
<reference evidence="1" key="1">
    <citation type="submission" date="2022-10" db="EMBL/GenBank/DDBJ databases">
        <authorList>
            <person name="Botero Cardona J."/>
        </authorList>
    </citation>
    <scope>NUCLEOTIDE SEQUENCE</scope>
    <source>
        <strain evidence="1">LMG 31819</strain>
        <strain evidence="2">R-53529</strain>
    </source>
</reference>
<name>A0A9W4TLU5_9PROT</name>
<evidence type="ECO:0000313" key="4">
    <source>
        <dbReference type="Proteomes" id="UP001154259"/>
    </source>
</evidence>